<feature type="compositionally biased region" description="Basic and acidic residues" evidence="1">
    <location>
        <begin position="142"/>
        <end position="159"/>
    </location>
</feature>
<organism evidence="2 3">
    <name type="scientific">Streptosporangium longisporum</name>
    <dbReference type="NCBI Taxonomy" id="46187"/>
    <lineage>
        <taxon>Bacteria</taxon>
        <taxon>Bacillati</taxon>
        <taxon>Actinomycetota</taxon>
        <taxon>Actinomycetes</taxon>
        <taxon>Streptosporangiales</taxon>
        <taxon>Streptosporangiaceae</taxon>
        <taxon>Streptosporangium</taxon>
    </lineage>
</organism>
<evidence type="ECO:0000313" key="2">
    <source>
        <dbReference type="EMBL" id="GAA3015268.1"/>
    </source>
</evidence>
<feature type="compositionally biased region" description="Polar residues" evidence="1">
    <location>
        <begin position="129"/>
        <end position="141"/>
    </location>
</feature>
<dbReference type="Proteomes" id="UP001499930">
    <property type="component" value="Unassembled WGS sequence"/>
</dbReference>
<gene>
    <name evidence="2" type="ORF">GCM10017559_43300</name>
</gene>
<reference evidence="3" key="1">
    <citation type="journal article" date="2019" name="Int. J. Syst. Evol. Microbiol.">
        <title>The Global Catalogue of Microorganisms (GCM) 10K type strain sequencing project: providing services to taxonomists for standard genome sequencing and annotation.</title>
        <authorList>
            <consortium name="The Broad Institute Genomics Platform"/>
            <consortium name="The Broad Institute Genome Sequencing Center for Infectious Disease"/>
            <person name="Wu L."/>
            <person name="Ma J."/>
        </authorList>
    </citation>
    <scope>NUCLEOTIDE SEQUENCE [LARGE SCALE GENOMIC DNA]</scope>
    <source>
        <strain evidence="3">JCM 3106</strain>
    </source>
</reference>
<dbReference type="EMBL" id="BAAAWD010000012">
    <property type="protein sequence ID" value="GAA3015268.1"/>
    <property type="molecule type" value="Genomic_DNA"/>
</dbReference>
<feature type="compositionally biased region" description="Basic and acidic residues" evidence="1">
    <location>
        <begin position="9"/>
        <end position="23"/>
    </location>
</feature>
<keyword evidence="3" id="KW-1185">Reference proteome</keyword>
<accession>A0ABP6KK89</accession>
<evidence type="ECO:0000256" key="1">
    <source>
        <dbReference type="SAM" id="MobiDB-lite"/>
    </source>
</evidence>
<name>A0ABP6KK89_9ACTN</name>
<evidence type="ECO:0000313" key="3">
    <source>
        <dbReference type="Proteomes" id="UP001499930"/>
    </source>
</evidence>
<comment type="caution">
    <text evidence="2">The sequence shown here is derived from an EMBL/GenBank/DDBJ whole genome shotgun (WGS) entry which is preliminary data.</text>
</comment>
<proteinExistence type="predicted"/>
<feature type="region of interest" description="Disordered" evidence="1">
    <location>
        <begin position="1"/>
        <end position="159"/>
    </location>
</feature>
<protein>
    <submittedName>
        <fullName evidence="2">Uncharacterized protein</fullName>
    </submittedName>
</protein>
<sequence length="159" mass="17590">MQRLRSLRRRAEDRWRDCADARRRSPTGQTGTRGEGPPAYPRNAAEDQWAPTYTPPARDWALGIAPQGPAAGPNRADKNTVHRRLPSGDDQWSGHPQGNHTRGGKGEQKEEWGTTINIQRINVKESCVSEKSTGPPDSTGQDVKDISVGAREKVLCKKE</sequence>